<accession>A0AAU9IXX0</accession>
<protein>
    <submittedName>
        <fullName evidence="2">Uncharacterized protein</fullName>
    </submittedName>
</protein>
<feature type="region of interest" description="Disordered" evidence="1">
    <location>
        <begin position="173"/>
        <end position="196"/>
    </location>
</feature>
<dbReference type="Proteomes" id="UP001162131">
    <property type="component" value="Unassembled WGS sequence"/>
</dbReference>
<evidence type="ECO:0000256" key="1">
    <source>
        <dbReference type="SAM" id="MobiDB-lite"/>
    </source>
</evidence>
<dbReference type="AlphaFoldDB" id="A0AAU9IXX0"/>
<sequence length="351" mass="39390">MENRQYLYQLFTERGFLSVSGAAKALNISIDIASNLLLEMLQFPEISAIYSIYDPSGIKLVKNPSVIEGATLFAISQLNPHQSSFNIEYSQQRPSMRSPNLVYPPCKIGPYLQTRREFEKPSINIEVQSSPAVLAKPVEKASAAVILNSERNKPSDPIKPSIFKGPSQSQISFAKASQSFETPEKIAKPPQPVQNKIDFPKAQENQEVIEQIPMNVEPKPKPKKKSGINEILSSSIYTAEEEDRMDIVEEPKLETTLKRKLKIEEKDNKKVKMELQQPTPPIPMPEGPRVKHVKTVVSKTYINEKGYLVTEDVVEDQIVTITDPEPRIKPTQILGCKKGTQSCMQAFLVKS</sequence>
<reference evidence="2" key="1">
    <citation type="submission" date="2021-09" db="EMBL/GenBank/DDBJ databases">
        <authorList>
            <consortium name="AG Swart"/>
            <person name="Singh M."/>
            <person name="Singh A."/>
            <person name="Seah K."/>
            <person name="Emmerich C."/>
        </authorList>
    </citation>
    <scope>NUCLEOTIDE SEQUENCE</scope>
    <source>
        <strain evidence="2">ATCC30299</strain>
    </source>
</reference>
<name>A0AAU9IXX0_9CILI</name>
<evidence type="ECO:0000313" key="3">
    <source>
        <dbReference type="Proteomes" id="UP001162131"/>
    </source>
</evidence>
<proteinExistence type="predicted"/>
<dbReference type="EMBL" id="CAJZBQ010000010">
    <property type="protein sequence ID" value="CAG9313178.1"/>
    <property type="molecule type" value="Genomic_DNA"/>
</dbReference>
<keyword evidence="3" id="KW-1185">Reference proteome</keyword>
<evidence type="ECO:0000313" key="2">
    <source>
        <dbReference type="EMBL" id="CAG9313178.1"/>
    </source>
</evidence>
<organism evidence="2 3">
    <name type="scientific">Blepharisma stoltei</name>
    <dbReference type="NCBI Taxonomy" id="1481888"/>
    <lineage>
        <taxon>Eukaryota</taxon>
        <taxon>Sar</taxon>
        <taxon>Alveolata</taxon>
        <taxon>Ciliophora</taxon>
        <taxon>Postciliodesmatophora</taxon>
        <taxon>Heterotrichea</taxon>
        <taxon>Heterotrichida</taxon>
        <taxon>Blepharismidae</taxon>
        <taxon>Blepharisma</taxon>
    </lineage>
</organism>
<gene>
    <name evidence="2" type="ORF">BSTOLATCC_MIC8453</name>
</gene>
<comment type="caution">
    <text evidence="2">The sequence shown here is derived from an EMBL/GenBank/DDBJ whole genome shotgun (WGS) entry which is preliminary data.</text>
</comment>